<dbReference type="Proteomes" id="UP000796880">
    <property type="component" value="Unassembled WGS sequence"/>
</dbReference>
<feature type="chain" id="PRO_5035481682" description="Protein kinase domain-containing protein" evidence="7">
    <location>
        <begin position="17"/>
        <end position="460"/>
    </location>
</feature>
<evidence type="ECO:0000256" key="4">
    <source>
        <dbReference type="ARBA" id="ARBA00022989"/>
    </source>
</evidence>
<comment type="subcellular location">
    <subcellularLocation>
        <location evidence="1">Membrane</location>
        <topology evidence="1">Single-pass membrane protein</topology>
    </subcellularLocation>
</comment>
<evidence type="ECO:0000256" key="7">
    <source>
        <dbReference type="SAM" id="SignalP"/>
    </source>
</evidence>
<dbReference type="PROSITE" id="PS50011">
    <property type="entry name" value="PROTEIN_KINASE_DOM"/>
    <property type="match status" value="1"/>
</dbReference>
<protein>
    <recommendedName>
        <fullName evidence="8">Protein kinase domain-containing protein</fullName>
    </recommendedName>
</protein>
<dbReference type="PANTHER" id="PTHR47974:SF19">
    <property type="entry name" value="RECEPTOR-LIKE SERINE_THREONINE-PROTEIN KINASE"/>
    <property type="match status" value="1"/>
</dbReference>
<dbReference type="SMART" id="SM00220">
    <property type="entry name" value="S_TKc"/>
    <property type="match status" value="1"/>
</dbReference>
<dbReference type="InterPro" id="IPR000719">
    <property type="entry name" value="Prot_kinase_dom"/>
</dbReference>
<dbReference type="OrthoDB" id="1918485at2759"/>
<dbReference type="GO" id="GO:0005524">
    <property type="term" value="F:ATP binding"/>
    <property type="evidence" value="ECO:0007669"/>
    <property type="project" value="InterPro"/>
</dbReference>
<name>A0A8K0MEF5_9ROSA</name>
<reference evidence="9" key="1">
    <citation type="submission" date="2020-03" db="EMBL/GenBank/DDBJ databases">
        <title>A high-quality chromosome-level genome assembly of a woody plant with both climbing and erect habits, Rhamnella rubrinervis.</title>
        <authorList>
            <person name="Lu Z."/>
            <person name="Yang Y."/>
            <person name="Zhu X."/>
            <person name="Sun Y."/>
        </authorList>
    </citation>
    <scope>NUCLEOTIDE SEQUENCE</scope>
    <source>
        <strain evidence="9">BYM</strain>
        <tissue evidence="9">Leaf</tissue>
    </source>
</reference>
<keyword evidence="3 7" id="KW-0732">Signal</keyword>
<evidence type="ECO:0000256" key="2">
    <source>
        <dbReference type="ARBA" id="ARBA00022692"/>
    </source>
</evidence>
<evidence type="ECO:0000256" key="5">
    <source>
        <dbReference type="ARBA" id="ARBA00023136"/>
    </source>
</evidence>
<evidence type="ECO:0000256" key="1">
    <source>
        <dbReference type="ARBA" id="ARBA00004167"/>
    </source>
</evidence>
<organism evidence="9 10">
    <name type="scientific">Rhamnella rubrinervis</name>
    <dbReference type="NCBI Taxonomy" id="2594499"/>
    <lineage>
        <taxon>Eukaryota</taxon>
        <taxon>Viridiplantae</taxon>
        <taxon>Streptophyta</taxon>
        <taxon>Embryophyta</taxon>
        <taxon>Tracheophyta</taxon>
        <taxon>Spermatophyta</taxon>
        <taxon>Magnoliopsida</taxon>
        <taxon>eudicotyledons</taxon>
        <taxon>Gunneridae</taxon>
        <taxon>Pentapetalae</taxon>
        <taxon>rosids</taxon>
        <taxon>fabids</taxon>
        <taxon>Rosales</taxon>
        <taxon>Rhamnaceae</taxon>
        <taxon>rhamnoid group</taxon>
        <taxon>Rhamneae</taxon>
        <taxon>Rhamnella</taxon>
    </lineage>
</organism>
<keyword evidence="4 6" id="KW-1133">Transmembrane helix</keyword>
<evidence type="ECO:0000256" key="6">
    <source>
        <dbReference type="SAM" id="Phobius"/>
    </source>
</evidence>
<dbReference type="GO" id="GO:0016020">
    <property type="term" value="C:membrane"/>
    <property type="evidence" value="ECO:0007669"/>
    <property type="project" value="UniProtKB-SubCell"/>
</dbReference>
<dbReference type="Gene3D" id="1.10.510.10">
    <property type="entry name" value="Transferase(Phosphotransferase) domain 1"/>
    <property type="match status" value="1"/>
</dbReference>
<evidence type="ECO:0000259" key="8">
    <source>
        <dbReference type="PROSITE" id="PS50011"/>
    </source>
</evidence>
<dbReference type="InterPro" id="IPR008271">
    <property type="entry name" value="Ser/Thr_kinase_AS"/>
</dbReference>
<proteinExistence type="predicted"/>
<feature type="domain" description="Protein kinase" evidence="8">
    <location>
        <begin position="148"/>
        <end position="430"/>
    </location>
</feature>
<dbReference type="Pfam" id="PF00069">
    <property type="entry name" value="Pkinase"/>
    <property type="match status" value="1"/>
</dbReference>
<dbReference type="FunFam" id="1.10.510.10:FF:000384">
    <property type="entry name" value="G-type lectin S-receptor-like serine/threonine-protein kinase"/>
    <property type="match status" value="1"/>
</dbReference>
<dbReference type="Gene3D" id="3.30.200.20">
    <property type="entry name" value="Phosphorylase Kinase, domain 1"/>
    <property type="match status" value="1"/>
</dbReference>
<dbReference type="SUPFAM" id="SSF56112">
    <property type="entry name" value="Protein kinase-like (PK-like)"/>
    <property type="match status" value="1"/>
</dbReference>
<feature type="transmembrane region" description="Helical" evidence="6">
    <location>
        <begin position="157"/>
        <end position="179"/>
    </location>
</feature>
<keyword evidence="2 6" id="KW-0812">Transmembrane</keyword>
<dbReference type="PROSITE" id="PS00108">
    <property type="entry name" value="PROTEIN_KINASE_ST"/>
    <property type="match status" value="1"/>
</dbReference>
<dbReference type="GO" id="GO:0004672">
    <property type="term" value="F:protein kinase activity"/>
    <property type="evidence" value="ECO:0007669"/>
    <property type="project" value="InterPro"/>
</dbReference>
<keyword evidence="5 6" id="KW-0472">Membrane</keyword>
<dbReference type="AlphaFoldDB" id="A0A8K0MEF5"/>
<evidence type="ECO:0000256" key="3">
    <source>
        <dbReference type="ARBA" id="ARBA00022729"/>
    </source>
</evidence>
<sequence length="460" mass="51717">MVAAIFLCLFLQVGVSFRANTIFTNQFLSGNETVISAVGVFELGFFKPGLRFIGPVDLEMASISIISLRWARISCNEKSMPYCNCLKRFVPKLESNWNLEDYSGECQMKTKLMCGNNISTNGLLVLKQTTEEKSTGKNLYVRLAALELRSSKENNRIGIGVVVGGVAGFTVLIGLIVLIPSKCNKELLREIRRMRVWFKVSTIGTIQHIDLVQLRGFCSGGAKRLLVYDYMSNGSLDSHLFHKKNLSFLKWETRYQIALGTTRGLLYLHEKCRDCIVHYDIKPDNILLDAEFCPKVAGFGMTKLVGRDFSWVLTTMRGTRGYLAPEWILGAAIIAKANVYNYGMMLFEFVSGRRNSEYYVESELSFFSAYAANVIIEGHDVFSLLDERLEGEADEEELIRLCIIACWCIQGNEAHRPSMGLIIQILEGIINVNLPPFPRLLQVLDDNPDDIGSLSESSQE</sequence>
<dbReference type="EMBL" id="VOIH02000006">
    <property type="protein sequence ID" value="KAF3443226.1"/>
    <property type="molecule type" value="Genomic_DNA"/>
</dbReference>
<gene>
    <name evidence="9" type="ORF">FNV43_RR12908</name>
</gene>
<evidence type="ECO:0000313" key="9">
    <source>
        <dbReference type="EMBL" id="KAF3443226.1"/>
    </source>
</evidence>
<dbReference type="InterPro" id="IPR011009">
    <property type="entry name" value="Kinase-like_dom_sf"/>
</dbReference>
<accession>A0A8K0MEF5</accession>
<keyword evidence="10" id="KW-1185">Reference proteome</keyword>
<dbReference type="PANTHER" id="PTHR47974">
    <property type="entry name" value="OS07G0415500 PROTEIN"/>
    <property type="match status" value="1"/>
</dbReference>
<comment type="caution">
    <text evidence="9">The sequence shown here is derived from an EMBL/GenBank/DDBJ whole genome shotgun (WGS) entry which is preliminary data.</text>
</comment>
<evidence type="ECO:0000313" key="10">
    <source>
        <dbReference type="Proteomes" id="UP000796880"/>
    </source>
</evidence>
<feature type="signal peptide" evidence="7">
    <location>
        <begin position="1"/>
        <end position="16"/>
    </location>
</feature>